<dbReference type="EMBL" id="JNVC02000001">
    <property type="protein sequence ID" value="KEZ53482.1"/>
    <property type="molecule type" value="Genomic_DNA"/>
</dbReference>
<dbReference type="Gene3D" id="2.40.320.10">
    <property type="entry name" value="Hypothetical Protein Pfu-838710-001"/>
    <property type="match status" value="1"/>
</dbReference>
<dbReference type="InterPro" id="IPR009195">
    <property type="entry name" value="Uncharacterised_YjbK"/>
</dbReference>
<organism evidence="2 3">
    <name type="scientific">Metabacillus indicus</name>
    <name type="common">Bacillus indicus</name>
    <dbReference type="NCBI Taxonomy" id="246786"/>
    <lineage>
        <taxon>Bacteria</taxon>
        <taxon>Bacillati</taxon>
        <taxon>Bacillota</taxon>
        <taxon>Bacilli</taxon>
        <taxon>Bacillales</taxon>
        <taxon>Bacillaceae</taxon>
        <taxon>Metabacillus</taxon>
    </lineage>
</organism>
<sequence>MTQEIEIEYKNLLTKQEFDRLTDFFGFTKDAFKLQENHYFDTPDFQLKASGAALRIRFKNGSYVLTLKEPAKIGLLETHQQLNKEEAEGLLNSNERLKEGTITRQLQNLGVNSDNLRFFGTLSTSRAEKNTDEGLIVLDHSRYLNKEDYEIEVEVTHAEEGFRSFQNLLASHQIPVRKTPNKIKRFYDQKLLTENK</sequence>
<proteinExistence type="predicted"/>
<feature type="domain" description="CYTH" evidence="1">
    <location>
        <begin position="4"/>
        <end position="193"/>
    </location>
</feature>
<dbReference type="RefSeq" id="WP_029282580.1">
    <property type="nucleotide sequence ID" value="NZ_JNVC02000001.1"/>
</dbReference>
<evidence type="ECO:0000259" key="1">
    <source>
        <dbReference type="PROSITE" id="PS51707"/>
    </source>
</evidence>
<dbReference type="AlphaFoldDB" id="A0A084H1M0"/>
<reference evidence="2 3" key="1">
    <citation type="journal article" date="2005" name="Int. J. Syst. Evol. Microbiol.">
        <title>Bacillus cibi sp. nov., isolated from jeotgal, a traditional Korean fermented seafood.</title>
        <authorList>
            <person name="Yoon J.H."/>
            <person name="Lee C.H."/>
            <person name="Oh T.K."/>
        </authorList>
    </citation>
    <scope>NUCLEOTIDE SEQUENCE [LARGE SCALE GENOMIC DNA]</scope>
    <source>
        <strain evidence="2 3">DSM 16189</strain>
    </source>
</reference>
<dbReference type="PANTHER" id="PTHR34948:SF2">
    <property type="entry name" value="TRIPHOSPHATE TUNNEL METALLOENZYME 3"/>
    <property type="match status" value="1"/>
</dbReference>
<dbReference type="Proteomes" id="UP000028549">
    <property type="component" value="Unassembled WGS sequence"/>
</dbReference>
<comment type="caution">
    <text evidence="2">The sequence shown here is derived from an EMBL/GenBank/DDBJ whole genome shotgun (WGS) entry which is preliminary data.</text>
</comment>
<gene>
    <name evidence="2" type="ORF">GS18_0200355</name>
</gene>
<dbReference type="InterPro" id="IPR023577">
    <property type="entry name" value="CYTH_domain"/>
</dbReference>
<dbReference type="CDD" id="cd07762">
    <property type="entry name" value="CYTH-like_Pase_1"/>
    <property type="match status" value="1"/>
</dbReference>
<dbReference type="STRING" id="246786.GS18_0200355"/>
<accession>A0A084H1M0</accession>
<dbReference type="PROSITE" id="PS51707">
    <property type="entry name" value="CYTH"/>
    <property type="match status" value="1"/>
</dbReference>
<dbReference type="SMART" id="SM01118">
    <property type="entry name" value="CYTH"/>
    <property type="match status" value="1"/>
</dbReference>
<name>A0A084H1M0_METID</name>
<dbReference type="OrthoDB" id="384378at2"/>
<protein>
    <recommendedName>
        <fullName evidence="1">CYTH domain-containing protein</fullName>
    </recommendedName>
</protein>
<evidence type="ECO:0000313" key="3">
    <source>
        <dbReference type="Proteomes" id="UP000028549"/>
    </source>
</evidence>
<evidence type="ECO:0000313" key="2">
    <source>
        <dbReference type="EMBL" id="KEZ53482.1"/>
    </source>
</evidence>
<dbReference type="Pfam" id="PF01928">
    <property type="entry name" value="CYTH"/>
    <property type="match status" value="1"/>
</dbReference>
<dbReference type="SUPFAM" id="SSF55154">
    <property type="entry name" value="CYTH-like phosphatases"/>
    <property type="match status" value="1"/>
</dbReference>
<keyword evidence="3" id="KW-1185">Reference proteome</keyword>
<dbReference type="InterPro" id="IPR033469">
    <property type="entry name" value="CYTH-like_dom_sf"/>
</dbReference>
<dbReference type="PIRSF" id="PIRSF012526">
    <property type="entry name" value="CYTH_UCP012526"/>
    <property type="match status" value="1"/>
</dbReference>
<dbReference type="PANTHER" id="PTHR34948">
    <property type="entry name" value="OS08G0299200 PROTEIN"/>
    <property type="match status" value="1"/>
</dbReference>